<protein>
    <submittedName>
        <fullName evidence="2">Uncharacterized protein</fullName>
    </submittedName>
</protein>
<feature type="region of interest" description="Disordered" evidence="1">
    <location>
        <begin position="1"/>
        <end position="21"/>
    </location>
</feature>
<dbReference type="Proteomes" id="UP001285441">
    <property type="component" value="Unassembled WGS sequence"/>
</dbReference>
<accession>A0AAE0KKQ5</accession>
<organism evidence="2 3">
    <name type="scientific">Podospora didyma</name>
    <dbReference type="NCBI Taxonomy" id="330526"/>
    <lineage>
        <taxon>Eukaryota</taxon>
        <taxon>Fungi</taxon>
        <taxon>Dikarya</taxon>
        <taxon>Ascomycota</taxon>
        <taxon>Pezizomycotina</taxon>
        <taxon>Sordariomycetes</taxon>
        <taxon>Sordariomycetidae</taxon>
        <taxon>Sordariales</taxon>
        <taxon>Podosporaceae</taxon>
        <taxon>Podospora</taxon>
    </lineage>
</organism>
<feature type="compositionally biased region" description="Polar residues" evidence="1">
    <location>
        <begin position="9"/>
        <end position="20"/>
    </location>
</feature>
<dbReference type="EMBL" id="JAULSW010000006">
    <property type="protein sequence ID" value="KAK3377866.1"/>
    <property type="molecule type" value="Genomic_DNA"/>
</dbReference>
<evidence type="ECO:0000313" key="2">
    <source>
        <dbReference type="EMBL" id="KAK3377866.1"/>
    </source>
</evidence>
<sequence>MSKQKTDRQSSPIPSLQSDVPTAVRPMVRPSRCGFGVWLVLLRCAAARQAVRGGNDVRRLLLAAAIETTTQGAPRSIVGEEEPGSAACAGWMQVAMCDDGARSRQNVLSVLCCPGRRPMGGFAIVQERLGFCCAGSADWGRPIVGRGSWVDCSEVQQHGRRREPEDL</sequence>
<reference evidence="2" key="1">
    <citation type="journal article" date="2023" name="Mol. Phylogenet. Evol.">
        <title>Genome-scale phylogeny and comparative genomics of the fungal order Sordariales.</title>
        <authorList>
            <person name="Hensen N."/>
            <person name="Bonometti L."/>
            <person name="Westerberg I."/>
            <person name="Brannstrom I.O."/>
            <person name="Guillou S."/>
            <person name="Cros-Aarteil S."/>
            <person name="Calhoun S."/>
            <person name="Haridas S."/>
            <person name="Kuo A."/>
            <person name="Mondo S."/>
            <person name="Pangilinan J."/>
            <person name="Riley R."/>
            <person name="LaButti K."/>
            <person name="Andreopoulos B."/>
            <person name="Lipzen A."/>
            <person name="Chen C."/>
            <person name="Yan M."/>
            <person name="Daum C."/>
            <person name="Ng V."/>
            <person name="Clum A."/>
            <person name="Steindorff A."/>
            <person name="Ohm R.A."/>
            <person name="Martin F."/>
            <person name="Silar P."/>
            <person name="Natvig D.O."/>
            <person name="Lalanne C."/>
            <person name="Gautier V."/>
            <person name="Ament-Velasquez S.L."/>
            <person name="Kruys A."/>
            <person name="Hutchinson M.I."/>
            <person name="Powell A.J."/>
            <person name="Barry K."/>
            <person name="Miller A.N."/>
            <person name="Grigoriev I.V."/>
            <person name="Debuchy R."/>
            <person name="Gladieux P."/>
            <person name="Hiltunen Thoren M."/>
            <person name="Johannesson H."/>
        </authorList>
    </citation>
    <scope>NUCLEOTIDE SEQUENCE</scope>
    <source>
        <strain evidence="2">CBS 232.78</strain>
    </source>
</reference>
<evidence type="ECO:0000256" key="1">
    <source>
        <dbReference type="SAM" id="MobiDB-lite"/>
    </source>
</evidence>
<reference evidence="2" key="2">
    <citation type="submission" date="2023-06" db="EMBL/GenBank/DDBJ databases">
        <authorList>
            <consortium name="Lawrence Berkeley National Laboratory"/>
            <person name="Haridas S."/>
            <person name="Hensen N."/>
            <person name="Bonometti L."/>
            <person name="Westerberg I."/>
            <person name="Brannstrom I.O."/>
            <person name="Guillou S."/>
            <person name="Cros-Aarteil S."/>
            <person name="Calhoun S."/>
            <person name="Kuo A."/>
            <person name="Mondo S."/>
            <person name="Pangilinan J."/>
            <person name="Riley R."/>
            <person name="LaButti K."/>
            <person name="Andreopoulos B."/>
            <person name="Lipzen A."/>
            <person name="Chen C."/>
            <person name="Yanf M."/>
            <person name="Daum C."/>
            <person name="Ng V."/>
            <person name="Clum A."/>
            <person name="Steindorff A."/>
            <person name="Ohm R."/>
            <person name="Martin F."/>
            <person name="Silar P."/>
            <person name="Natvig D."/>
            <person name="Lalanne C."/>
            <person name="Gautier V."/>
            <person name="Ament-velasquez S.L."/>
            <person name="Kruys A."/>
            <person name="Hutchinson M.I."/>
            <person name="Powell A.J."/>
            <person name="Barry K."/>
            <person name="Miller A.N."/>
            <person name="Grigoriev I.V."/>
            <person name="Debuchy R."/>
            <person name="Gladieux P."/>
            <person name="Thoren M.H."/>
            <person name="Johannesson H."/>
        </authorList>
    </citation>
    <scope>NUCLEOTIDE SEQUENCE</scope>
    <source>
        <strain evidence="2">CBS 232.78</strain>
    </source>
</reference>
<proteinExistence type="predicted"/>
<name>A0AAE0KKQ5_9PEZI</name>
<gene>
    <name evidence="2" type="ORF">B0H63DRAFT_228018</name>
</gene>
<keyword evidence="3" id="KW-1185">Reference proteome</keyword>
<dbReference type="AlphaFoldDB" id="A0AAE0KKQ5"/>
<comment type="caution">
    <text evidence="2">The sequence shown here is derived from an EMBL/GenBank/DDBJ whole genome shotgun (WGS) entry which is preliminary data.</text>
</comment>
<evidence type="ECO:0000313" key="3">
    <source>
        <dbReference type="Proteomes" id="UP001285441"/>
    </source>
</evidence>